<evidence type="ECO:0000313" key="1">
    <source>
        <dbReference type="EMBL" id="OGM91447.1"/>
    </source>
</evidence>
<comment type="caution">
    <text evidence="1">The sequence shown here is derived from an EMBL/GenBank/DDBJ whole genome shotgun (WGS) entry which is preliminary data.</text>
</comment>
<dbReference type="AlphaFoldDB" id="A0A1F8DS43"/>
<accession>A0A1F8DS43</accession>
<protein>
    <submittedName>
        <fullName evidence="1">Uncharacterized protein</fullName>
    </submittedName>
</protein>
<reference evidence="1 2" key="1">
    <citation type="journal article" date="2016" name="Nat. Commun.">
        <title>Thousands of microbial genomes shed light on interconnected biogeochemical processes in an aquifer system.</title>
        <authorList>
            <person name="Anantharaman K."/>
            <person name="Brown C.T."/>
            <person name="Hug L.A."/>
            <person name="Sharon I."/>
            <person name="Castelle C.J."/>
            <person name="Probst A.J."/>
            <person name="Thomas B.C."/>
            <person name="Singh A."/>
            <person name="Wilkins M.J."/>
            <person name="Karaoz U."/>
            <person name="Brodie E.L."/>
            <person name="Williams K.H."/>
            <person name="Hubbard S.S."/>
            <person name="Banfield J.F."/>
        </authorList>
    </citation>
    <scope>NUCLEOTIDE SEQUENCE [LARGE SCALE GENOMIC DNA]</scope>
</reference>
<gene>
    <name evidence="1" type="ORF">A3A20_02650</name>
</gene>
<dbReference type="PROSITE" id="PS51257">
    <property type="entry name" value="PROKAR_LIPOPROTEIN"/>
    <property type="match status" value="1"/>
</dbReference>
<proteinExistence type="predicted"/>
<name>A0A1F8DS43_9BACT</name>
<dbReference type="Proteomes" id="UP000178946">
    <property type="component" value="Unassembled WGS sequence"/>
</dbReference>
<dbReference type="STRING" id="1802557.A3A20_02650"/>
<dbReference type="EMBL" id="MGIR01000002">
    <property type="protein sequence ID" value="OGM91447.1"/>
    <property type="molecule type" value="Genomic_DNA"/>
</dbReference>
<evidence type="ECO:0000313" key="2">
    <source>
        <dbReference type="Proteomes" id="UP000178946"/>
    </source>
</evidence>
<organism evidence="1 2">
    <name type="scientific">Candidatus Wolfebacteria bacterium RIFCSPLOWO2_01_FULL_45_19</name>
    <dbReference type="NCBI Taxonomy" id="1802557"/>
    <lineage>
        <taxon>Bacteria</taxon>
        <taxon>Candidatus Wolfeibacteriota</taxon>
    </lineage>
</organism>
<sequence length="123" mass="13785">MRVLVFVFFAALLGGCAGYPVNYPQVQIRSNIPWHTTTVTIVNNTSFVLNVVHDGRLVRQDLKPGQYFTAELYNFSTASTQSSFVVIARDGDKLAGTASRSFYIGGYSRQSEVWIIGKWEVRD</sequence>